<reference evidence="15" key="1">
    <citation type="submission" date="2013-04" db="EMBL/GenBank/DDBJ databases">
        <authorList>
            <person name="Qu J."/>
            <person name="Murali S.C."/>
            <person name="Bandaranaike D."/>
            <person name="Bellair M."/>
            <person name="Blankenburg K."/>
            <person name="Chao H."/>
            <person name="Dinh H."/>
            <person name="Doddapaneni H."/>
            <person name="Downs B."/>
            <person name="Dugan-Rocha S."/>
            <person name="Elkadiri S."/>
            <person name="Gnanaolivu R.D."/>
            <person name="Hernandez B."/>
            <person name="Javaid M."/>
            <person name="Jayaseelan J.C."/>
            <person name="Lee S."/>
            <person name="Li M."/>
            <person name="Ming W."/>
            <person name="Munidasa M."/>
            <person name="Muniz J."/>
            <person name="Nguyen L."/>
            <person name="Ongeri F."/>
            <person name="Osuji N."/>
            <person name="Pu L.-L."/>
            <person name="Puazo M."/>
            <person name="Qu C."/>
            <person name="Quiroz J."/>
            <person name="Raj R."/>
            <person name="Weissenberger G."/>
            <person name="Xin Y."/>
            <person name="Zou X."/>
            <person name="Han Y."/>
            <person name="Richards S."/>
            <person name="Worley K."/>
            <person name="Muzny D."/>
            <person name="Gibbs R."/>
        </authorList>
    </citation>
    <scope>NUCLEOTIDE SEQUENCE</scope>
    <source>
        <strain evidence="15">Sampled in the wild</strain>
    </source>
</reference>
<dbReference type="PROSITE" id="PS00118">
    <property type="entry name" value="PA2_HIS"/>
    <property type="match status" value="1"/>
</dbReference>
<comment type="subcellular location">
    <subcellularLocation>
        <location evidence="2">Secreted</location>
    </subcellularLocation>
</comment>
<dbReference type="SUPFAM" id="SSF48619">
    <property type="entry name" value="Phospholipase A2, PLA2"/>
    <property type="match status" value="1"/>
</dbReference>
<comment type="cofactor">
    <cofactor evidence="1">
        <name>Ca(2+)</name>
        <dbReference type="ChEBI" id="CHEBI:29108"/>
    </cofactor>
</comment>
<evidence type="ECO:0000259" key="14">
    <source>
        <dbReference type="Pfam" id="PF05826"/>
    </source>
</evidence>
<dbReference type="GO" id="GO:0006644">
    <property type="term" value="P:phospholipid metabolic process"/>
    <property type="evidence" value="ECO:0007669"/>
    <property type="project" value="InterPro"/>
</dbReference>
<keyword evidence="6" id="KW-0479">Metal-binding</keyword>
<evidence type="ECO:0000256" key="7">
    <source>
        <dbReference type="ARBA" id="ARBA00022801"/>
    </source>
</evidence>
<proteinExistence type="predicted"/>
<name>A0A8K0P3V9_LADFU</name>
<evidence type="ECO:0000256" key="9">
    <source>
        <dbReference type="ARBA" id="ARBA00022963"/>
    </source>
</evidence>
<evidence type="ECO:0000256" key="6">
    <source>
        <dbReference type="ARBA" id="ARBA00022723"/>
    </source>
</evidence>
<keyword evidence="7" id="KW-0378">Hydrolase</keyword>
<evidence type="ECO:0000256" key="11">
    <source>
        <dbReference type="ARBA" id="ARBA00023157"/>
    </source>
</evidence>
<evidence type="ECO:0000256" key="5">
    <source>
        <dbReference type="ARBA" id="ARBA00022525"/>
    </source>
</evidence>
<keyword evidence="11" id="KW-1015">Disulfide bond</keyword>
<dbReference type="InterPro" id="IPR036444">
    <property type="entry name" value="PLipase_A2_dom_sf"/>
</dbReference>
<dbReference type="GO" id="GO:0004623">
    <property type="term" value="F:phospholipase A2 activity"/>
    <property type="evidence" value="ECO:0007669"/>
    <property type="project" value="UniProtKB-EC"/>
</dbReference>
<evidence type="ECO:0000256" key="4">
    <source>
        <dbReference type="ARBA" id="ARBA00021721"/>
    </source>
</evidence>
<keyword evidence="9" id="KW-0442">Lipid degradation</keyword>
<dbReference type="GO" id="GO:0005576">
    <property type="term" value="C:extracellular region"/>
    <property type="evidence" value="ECO:0007669"/>
    <property type="project" value="UniProtKB-SubCell"/>
</dbReference>
<comment type="caution">
    <text evidence="15">The sequence shown here is derived from an EMBL/GenBank/DDBJ whole genome shotgun (WGS) entry which is preliminary data.</text>
</comment>
<dbReference type="OrthoDB" id="10059604at2759"/>
<dbReference type="Proteomes" id="UP000792457">
    <property type="component" value="Unassembled WGS sequence"/>
</dbReference>
<dbReference type="CDD" id="cd04704">
    <property type="entry name" value="PLA2_bee_venom_like"/>
    <property type="match status" value="1"/>
</dbReference>
<evidence type="ECO:0000256" key="10">
    <source>
        <dbReference type="ARBA" id="ARBA00023098"/>
    </source>
</evidence>
<dbReference type="FunFam" id="1.20.90.10:FF:000002">
    <property type="entry name" value="Phospholipase A2 group III"/>
    <property type="match status" value="1"/>
</dbReference>
<evidence type="ECO:0000256" key="12">
    <source>
        <dbReference type="ARBA" id="ARBA00029903"/>
    </source>
</evidence>
<feature type="chain" id="PRO_5035457306" description="Phospholipase A2" evidence="13">
    <location>
        <begin position="22"/>
        <end position="220"/>
    </location>
</feature>
<dbReference type="AlphaFoldDB" id="A0A8K0P3V9"/>
<reference evidence="15" key="2">
    <citation type="submission" date="2017-10" db="EMBL/GenBank/DDBJ databases">
        <title>Ladona fulva Genome sequencing and assembly.</title>
        <authorList>
            <person name="Murali S."/>
            <person name="Richards S."/>
            <person name="Bandaranaike D."/>
            <person name="Bellair M."/>
            <person name="Blankenburg K."/>
            <person name="Chao H."/>
            <person name="Dinh H."/>
            <person name="Doddapaneni H."/>
            <person name="Dugan-Rocha S."/>
            <person name="Elkadiri S."/>
            <person name="Gnanaolivu R."/>
            <person name="Hernandez B."/>
            <person name="Skinner E."/>
            <person name="Javaid M."/>
            <person name="Lee S."/>
            <person name="Li M."/>
            <person name="Ming W."/>
            <person name="Munidasa M."/>
            <person name="Muniz J."/>
            <person name="Nguyen L."/>
            <person name="Hughes D."/>
            <person name="Osuji N."/>
            <person name="Pu L.-L."/>
            <person name="Puazo M."/>
            <person name="Qu C."/>
            <person name="Quiroz J."/>
            <person name="Raj R."/>
            <person name="Weissenberger G."/>
            <person name="Xin Y."/>
            <person name="Zou X."/>
            <person name="Han Y."/>
            <person name="Worley K."/>
            <person name="Muzny D."/>
            <person name="Gibbs R."/>
        </authorList>
    </citation>
    <scope>NUCLEOTIDE SEQUENCE</scope>
    <source>
        <strain evidence="15">Sampled in the wild</strain>
    </source>
</reference>
<dbReference type="GO" id="GO:0050482">
    <property type="term" value="P:arachidonate secretion"/>
    <property type="evidence" value="ECO:0007669"/>
    <property type="project" value="InterPro"/>
</dbReference>
<evidence type="ECO:0000256" key="2">
    <source>
        <dbReference type="ARBA" id="ARBA00004613"/>
    </source>
</evidence>
<dbReference type="Pfam" id="PF05826">
    <property type="entry name" value="Phospholip_A2_2"/>
    <property type="match status" value="1"/>
</dbReference>
<dbReference type="Gene3D" id="1.20.90.10">
    <property type="entry name" value="Phospholipase A2 domain"/>
    <property type="match status" value="1"/>
</dbReference>
<evidence type="ECO:0000256" key="13">
    <source>
        <dbReference type="SAM" id="SignalP"/>
    </source>
</evidence>
<gene>
    <name evidence="15" type="ORF">J437_LFUL013309</name>
</gene>
<feature type="signal peptide" evidence="13">
    <location>
        <begin position="1"/>
        <end position="21"/>
    </location>
</feature>
<keyword evidence="8" id="KW-0106">Calcium</keyword>
<keyword evidence="10" id="KW-0443">Lipid metabolism</keyword>
<dbReference type="GO" id="GO:0046872">
    <property type="term" value="F:metal ion binding"/>
    <property type="evidence" value="ECO:0007669"/>
    <property type="project" value="UniProtKB-KW"/>
</dbReference>
<protein>
    <recommendedName>
        <fullName evidence="4">Phospholipase A2</fullName>
        <ecNumber evidence="3">3.1.1.4</ecNumber>
    </recommendedName>
    <alternativeName>
        <fullName evidence="12">Phosphatidylcholine 2-acylhydrolase</fullName>
    </alternativeName>
</protein>
<evidence type="ECO:0000313" key="15">
    <source>
        <dbReference type="EMBL" id="KAG8232716.1"/>
    </source>
</evidence>
<evidence type="ECO:0000256" key="8">
    <source>
        <dbReference type="ARBA" id="ARBA00022837"/>
    </source>
</evidence>
<sequence>MYPAVAIYLSALLGCVEIVTCLGVRAHDKEDMGYFEENLEKFEKYLTNSENMIKEIGSELESNVELRAIGENPTLSIDVYQDMNVMYPGTKWCGPGNRANGPNDLGLFRNADSCCRQHDQCPDFISPGETKYGLTNTGRFSRLLCSCEQALYNCLKSVNTIVAKQVGVTYYNLIRTQCFKLDFPIINCAQYSGRFLDRCLVYNQDTTQPKIWQWFDEPVF</sequence>
<keyword evidence="5" id="KW-0964">Secreted</keyword>
<dbReference type="InterPro" id="IPR033113">
    <property type="entry name" value="PLA2_histidine"/>
</dbReference>
<evidence type="ECO:0000313" key="16">
    <source>
        <dbReference type="Proteomes" id="UP000792457"/>
    </source>
</evidence>
<organism evidence="15 16">
    <name type="scientific">Ladona fulva</name>
    <name type="common">Scarce chaser dragonfly</name>
    <name type="synonym">Libellula fulva</name>
    <dbReference type="NCBI Taxonomy" id="123851"/>
    <lineage>
        <taxon>Eukaryota</taxon>
        <taxon>Metazoa</taxon>
        <taxon>Ecdysozoa</taxon>
        <taxon>Arthropoda</taxon>
        <taxon>Hexapoda</taxon>
        <taxon>Insecta</taxon>
        <taxon>Pterygota</taxon>
        <taxon>Palaeoptera</taxon>
        <taxon>Odonata</taxon>
        <taxon>Epiprocta</taxon>
        <taxon>Anisoptera</taxon>
        <taxon>Libelluloidea</taxon>
        <taxon>Libellulidae</taxon>
        <taxon>Ladona</taxon>
    </lineage>
</organism>
<dbReference type="EC" id="3.1.1.4" evidence="3"/>
<evidence type="ECO:0000256" key="3">
    <source>
        <dbReference type="ARBA" id="ARBA00013278"/>
    </source>
</evidence>
<keyword evidence="16" id="KW-1185">Reference proteome</keyword>
<keyword evidence="13" id="KW-0732">Signal</keyword>
<dbReference type="GO" id="GO:0016042">
    <property type="term" value="P:lipid catabolic process"/>
    <property type="evidence" value="ECO:0007669"/>
    <property type="project" value="UniProtKB-KW"/>
</dbReference>
<dbReference type="PANTHER" id="PTHR12253">
    <property type="entry name" value="RH14732P"/>
    <property type="match status" value="1"/>
</dbReference>
<accession>A0A8K0P3V9</accession>
<evidence type="ECO:0000256" key="1">
    <source>
        <dbReference type="ARBA" id="ARBA00001913"/>
    </source>
</evidence>
<dbReference type="InterPro" id="IPR016090">
    <property type="entry name" value="PLA2-like_dom"/>
</dbReference>
<feature type="domain" description="Phospholipase A2-like central" evidence="14">
    <location>
        <begin position="87"/>
        <end position="181"/>
    </location>
</feature>
<dbReference type="EMBL" id="KZ308645">
    <property type="protein sequence ID" value="KAG8232716.1"/>
    <property type="molecule type" value="Genomic_DNA"/>
</dbReference>